<sequence>MVKMELSSLCVLCMSFLLFHAHFSLGKGGGKGGSSGRSSGSKKVSTSHQGSTHTKTDTSQSSHDQGSTSQGRHPKQPGLPSPGDPTKHKILNPQSGRSFDYEDQGIQRGSPFSRSVYRMGVFPSDKSRGYGHSAARAAASGGVAGMAVGYGMGRVTRPHFQFRSPQEEYYYNRYMHKKHSVQSTNTISNGGDGGKPPQTYESYMDSCMKNTDLLSEPKNKTAATNTTTGVPSAPDPGNNTAADNSSAPSTPHPTNQTETGDDDGDDAVSIVEIGYPALIKQMMVKRCLESYMTLSEKYSSAAGGVQGLEMGPQGFLAVVTSTILMLLNSNMLILLHIGPY</sequence>
<feature type="region of interest" description="Disordered" evidence="1">
    <location>
        <begin position="27"/>
        <end position="112"/>
    </location>
</feature>
<evidence type="ECO:0008006" key="6">
    <source>
        <dbReference type="Google" id="ProtNLM"/>
    </source>
</evidence>
<dbReference type="GO" id="GO:0051260">
    <property type="term" value="P:protein homooligomerization"/>
    <property type="evidence" value="ECO:0007669"/>
    <property type="project" value="InterPro"/>
</dbReference>
<dbReference type="Ensembl" id="ENSMMOT00000017346.1">
    <property type="protein sequence ID" value="ENSMMOP00000017063.1"/>
    <property type="gene ID" value="ENSMMOG00000013006.1"/>
</dbReference>
<dbReference type="Gene3D" id="1.10.790.10">
    <property type="entry name" value="Prion/Doppel protein, beta-ribbon domain"/>
    <property type="match status" value="1"/>
</dbReference>
<reference evidence="4" key="2">
    <citation type="submission" date="2025-09" db="UniProtKB">
        <authorList>
            <consortium name="Ensembl"/>
        </authorList>
    </citation>
    <scope>IDENTIFICATION</scope>
</reference>
<dbReference type="Proteomes" id="UP000261620">
    <property type="component" value="Unplaced"/>
</dbReference>
<feature type="compositionally biased region" description="Polar residues" evidence="1">
    <location>
        <begin position="237"/>
        <end position="258"/>
    </location>
</feature>
<proteinExistence type="predicted"/>
<feature type="chain" id="PRO_5018558765" description="Prion protein, related sequence 3" evidence="3">
    <location>
        <begin position="27"/>
        <end position="340"/>
    </location>
</feature>
<dbReference type="InterPro" id="IPR036924">
    <property type="entry name" value="Prion/Doppel_b-ribbon_dom_sf"/>
</dbReference>
<organism evidence="4 5">
    <name type="scientific">Mola mola</name>
    <name type="common">Ocean sunfish</name>
    <name type="synonym">Tetraodon mola</name>
    <dbReference type="NCBI Taxonomy" id="94237"/>
    <lineage>
        <taxon>Eukaryota</taxon>
        <taxon>Metazoa</taxon>
        <taxon>Chordata</taxon>
        <taxon>Craniata</taxon>
        <taxon>Vertebrata</taxon>
        <taxon>Euteleostomi</taxon>
        <taxon>Actinopterygii</taxon>
        <taxon>Neopterygii</taxon>
        <taxon>Teleostei</taxon>
        <taxon>Neoteleostei</taxon>
        <taxon>Acanthomorphata</taxon>
        <taxon>Eupercaria</taxon>
        <taxon>Tetraodontiformes</taxon>
        <taxon>Molidae</taxon>
        <taxon>Mola</taxon>
    </lineage>
</organism>
<evidence type="ECO:0000313" key="4">
    <source>
        <dbReference type="Ensembl" id="ENSMMOP00000017063.1"/>
    </source>
</evidence>
<keyword evidence="2" id="KW-0472">Membrane</keyword>
<protein>
    <recommendedName>
        <fullName evidence="6">Prion protein, related sequence 3</fullName>
    </recommendedName>
</protein>
<evidence type="ECO:0000256" key="3">
    <source>
        <dbReference type="SAM" id="SignalP"/>
    </source>
</evidence>
<feature type="region of interest" description="Disordered" evidence="1">
    <location>
        <begin position="182"/>
        <end position="203"/>
    </location>
</feature>
<feature type="compositionally biased region" description="Low complexity" evidence="1">
    <location>
        <begin position="36"/>
        <end position="47"/>
    </location>
</feature>
<feature type="region of interest" description="Disordered" evidence="1">
    <location>
        <begin position="220"/>
        <end position="266"/>
    </location>
</feature>
<feature type="transmembrane region" description="Helical" evidence="2">
    <location>
        <begin position="315"/>
        <end position="337"/>
    </location>
</feature>
<dbReference type="STRING" id="94237.ENSMMOP00000017063"/>
<keyword evidence="5" id="KW-1185">Reference proteome</keyword>
<evidence type="ECO:0000256" key="1">
    <source>
        <dbReference type="SAM" id="MobiDB-lite"/>
    </source>
</evidence>
<evidence type="ECO:0000313" key="5">
    <source>
        <dbReference type="Proteomes" id="UP000261620"/>
    </source>
</evidence>
<keyword evidence="2" id="KW-1133">Transmembrane helix</keyword>
<keyword evidence="3" id="KW-0732">Signal</keyword>
<dbReference type="SUPFAM" id="SSF54098">
    <property type="entry name" value="Prion-like"/>
    <property type="match status" value="1"/>
</dbReference>
<evidence type="ECO:0000256" key="2">
    <source>
        <dbReference type="SAM" id="Phobius"/>
    </source>
</evidence>
<dbReference type="OMA" id="QGNYPRQ"/>
<feature type="compositionally biased region" description="Polar residues" evidence="1">
    <location>
        <begin position="48"/>
        <end position="71"/>
    </location>
</feature>
<dbReference type="GO" id="GO:0016020">
    <property type="term" value="C:membrane"/>
    <property type="evidence" value="ECO:0007669"/>
    <property type="project" value="InterPro"/>
</dbReference>
<dbReference type="AlphaFoldDB" id="A0A3Q3WPN8"/>
<name>A0A3Q3WPN8_MOLML</name>
<accession>A0A3Q3WPN8</accession>
<reference evidence="4" key="1">
    <citation type="submission" date="2025-08" db="UniProtKB">
        <authorList>
            <consortium name="Ensembl"/>
        </authorList>
    </citation>
    <scope>IDENTIFICATION</scope>
</reference>
<keyword evidence="2" id="KW-0812">Transmembrane</keyword>
<feature type="signal peptide" evidence="3">
    <location>
        <begin position="1"/>
        <end position="26"/>
    </location>
</feature>